<evidence type="ECO:0000313" key="3">
    <source>
        <dbReference type="EMBL" id="MWA07539.1"/>
    </source>
</evidence>
<sequence>MTSGRDAVADGPLAGLWAVFLDLTGKVEKEIVDLDDALLELRKHEVVDASGCTWRVDPMTQSFIRRGPEDGAAWRPAAPSEFAETAPTETTGQKPGDVGTVSFPPAAPSQLAADDNTTLQALFPSERREQAPKPARMRHPMLYASIAGAALVLILLIAVVAQVAGRRREPPPRSEPIPSQTTLVTRQPSTLPSGLASAEPYSVPPSGRCTAVLTAISSGDLNRIGRVTERSQYNYNNQRLHAAIYSGWANAGLTIDPLDPVGDQSGTSATQNWELHDGKTVIAVAVVTWRRAGPTSAWLLTQWPEFLSTS</sequence>
<accession>A0A6I4MY59</accession>
<feature type="region of interest" description="Disordered" evidence="1">
    <location>
        <begin position="167"/>
        <end position="203"/>
    </location>
</feature>
<dbReference type="AlphaFoldDB" id="A0A6I4MY59"/>
<evidence type="ECO:0000313" key="4">
    <source>
        <dbReference type="Proteomes" id="UP000462055"/>
    </source>
</evidence>
<reference evidence="3" key="1">
    <citation type="submission" date="2019-12" db="EMBL/GenBank/DDBJ databases">
        <title>Actinomadura physcomitrii sp. nov., a novel actinomycete isolated from moss [Physcomitrium sphaericum (Ludw) Fuernr].</title>
        <authorList>
            <person name="Zhuang X."/>
        </authorList>
    </citation>
    <scope>NUCLEOTIDE SEQUENCE [LARGE SCALE GENOMIC DNA]</scope>
    <source>
        <strain evidence="3">LD22</strain>
    </source>
</reference>
<keyword evidence="2" id="KW-1133">Transmembrane helix</keyword>
<comment type="caution">
    <text evidence="3">The sequence shown here is derived from an EMBL/GenBank/DDBJ whole genome shotgun (WGS) entry which is preliminary data.</text>
</comment>
<keyword evidence="2" id="KW-0472">Membrane</keyword>
<feature type="compositionally biased region" description="Polar residues" evidence="1">
    <location>
        <begin position="180"/>
        <end position="192"/>
    </location>
</feature>
<dbReference type="RefSeq" id="WP_151600464.1">
    <property type="nucleotide sequence ID" value="NZ_WBMS02000081.1"/>
</dbReference>
<gene>
    <name evidence="3" type="ORF">F8568_045915</name>
</gene>
<name>A0A6I4MY59_9ACTN</name>
<feature type="transmembrane region" description="Helical" evidence="2">
    <location>
        <begin position="142"/>
        <end position="164"/>
    </location>
</feature>
<organism evidence="3 4">
    <name type="scientific">Actinomadura physcomitrii</name>
    <dbReference type="NCBI Taxonomy" id="2650748"/>
    <lineage>
        <taxon>Bacteria</taxon>
        <taxon>Bacillati</taxon>
        <taxon>Actinomycetota</taxon>
        <taxon>Actinomycetes</taxon>
        <taxon>Streptosporangiales</taxon>
        <taxon>Thermomonosporaceae</taxon>
        <taxon>Actinomadura</taxon>
    </lineage>
</organism>
<evidence type="ECO:0000256" key="2">
    <source>
        <dbReference type="SAM" id="Phobius"/>
    </source>
</evidence>
<proteinExistence type="predicted"/>
<keyword evidence="2" id="KW-0812">Transmembrane</keyword>
<evidence type="ECO:0000256" key="1">
    <source>
        <dbReference type="SAM" id="MobiDB-lite"/>
    </source>
</evidence>
<dbReference type="Proteomes" id="UP000462055">
    <property type="component" value="Unassembled WGS sequence"/>
</dbReference>
<keyword evidence="4" id="KW-1185">Reference proteome</keyword>
<protein>
    <submittedName>
        <fullName evidence="3">Uncharacterized protein</fullName>
    </submittedName>
</protein>
<feature type="region of interest" description="Disordered" evidence="1">
    <location>
        <begin position="67"/>
        <end position="111"/>
    </location>
</feature>
<dbReference type="EMBL" id="WBMS02000081">
    <property type="protein sequence ID" value="MWA07539.1"/>
    <property type="molecule type" value="Genomic_DNA"/>
</dbReference>